<proteinExistence type="predicted"/>
<dbReference type="Proteomes" id="UP001642900">
    <property type="component" value="Unassembled WGS sequence"/>
</dbReference>
<dbReference type="EMBL" id="JAAKZF010000001">
    <property type="protein sequence ID" value="NGO49857.1"/>
    <property type="molecule type" value="Genomic_DNA"/>
</dbReference>
<accession>A0A6G4W6R3</accession>
<name>A0A6G4W6R3_9HYPH</name>
<organism evidence="1 2">
    <name type="scientific">Allomesorhizobium camelthorni</name>
    <dbReference type="NCBI Taxonomy" id="475069"/>
    <lineage>
        <taxon>Bacteria</taxon>
        <taxon>Pseudomonadati</taxon>
        <taxon>Pseudomonadota</taxon>
        <taxon>Alphaproteobacteria</taxon>
        <taxon>Hyphomicrobiales</taxon>
        <taxon>Phyllobacteriaceae</taxon>
        <taxon>Allomesorhizobium</taxon>
    </lineage>
</organism>
<comment type="caution">
    <text evidence="1">The sequence shown here is derived from an EMBL/GenBank/DDBJ whole genome shotgun (WGS) entry which is preliminary data.</text>
</comment>
<dbReference type="AlphaFoldDB" id="A0A6G4W6R3"/>
<keyword evidence="2" id="KW-1185">Reference proteome</keyword>
<evidence type="ECO:0000313" key="1">
    <source>
        <dbReference type="EMBL" id="NGO49857.1"/>
    </source>
</evidence>
<sequence>MAKTIMLTDHEAIRDWAAARAGAPAIVDVSPAGGTQPMLRIVFGQNAYEDQDQAERPVNAGGLELVEWDEWFKLFEENELALIVAEDIPGLRDEFHELVRRFSPGD</sequence>
<gene>
    <name evidence="1" type="ORF">G6N73_01475</name>
</gene>
<protein>
    <submittedName>
        <fullName evidence="1">Uncharacterized protein</fullName>
    </submittedName>
</protein>
<evidence type="ECO:0000313" key="2">
    <source>
        <dbReference type="Proteomes" id="UP001642900"/>
    </source>
</evidence>
<reference evidence="1 2" key="1">
    <citation type="submission" date="2020-02" db="EMBL/GenBank/DDBJ databases">
        <title>Genome sequence of strain CCNWXJ40-4.</title>
        <authorList>
            <person name="Gao J."/>
            <person name="Sun J."/>
        </authorList>
    </citation>
    <scope>NUCLEOTIDE SEQUENCE [LARGE SCALE GENOMIC DNA]</scope>
    <source>
        <strain evidence="1 2">CCNWXJ 40-4</strain>
    </source>
</reference>
<dbReference type="RefSeq" id="WP_165022243.1">
    <property type="nucleotide sequence ID" value="NZ_JAAKZF010000001.1"/>
</dbReference>